<reference evidence="1 2" key="1">
    <citation type="submission" date="2018-04" db="EMBL/GenBank/DDBJ databases">
        <title>WGS assembly of Panicum hallii var. hallii HAL2.</title>
        <authorList>
            <person name="Lovell J."/>
            <person name="Jenkins J."/>
            <person name="Lowry D."/>
            <person name="Mamidi S."/>
            <person name="Sreedasyam A."/>
            <person name="Weng X."/>
            <person name="Barry K."/>
            <person name="Bonette J."/>
            <person name="Campitelli B."/>
            <person name="Daum C."/>
            <person name="Gordon S."/>
            <person name="Gould B."/>
            <person name="Lipzen A."/>
            <person name="MacQueen A."/>
            <person name="Palacio-Mejia J."/>
            <person name="Plott C."/>
            <person name="Shakirov E."/>
            <person name="Shu S."/>
            <person name="Yoshinaga Y."/>
            <person name="Zane M."/>
            <person name="Rokhsar D."/>
            <person name="Grimwood J."/>
            <person name="Schmutz J."/>
            <person name="Juenger T."/>
        </authorList>
    </citation>
    <scope>NUCLEOTIDE SEQUENCE [LARGE SCALE GENOMIC DNA]</scope>
    <source>
        <strain evidence="2">cv. HAL2</strain>
    </source>
</reference>
<evidence type="ECO:0000313" key="2">
    <source>
        <dbReference type="Proteomes" id="UP000244336"/>
    </source>
</evidence>
<organism evidence="1 2">
    <name type="scientific">Panicum hallii var. hallii</name>
    <dbReference type="NCBI Taxonomy" id="1504633"/>
    <lineage>
        <taxon>Eukaryota</taxon>
        <taxon>Viridiplantae</taxon>
        <taxon>Streptophyta</taxon>
        <taxon>Embryophyta</taxon>
        <taxon>Tracheophyta</taxon>
        <taxon>Spermatophyta</taxon>
        <taxon>Magnoliopsida</taxon>
        <taxon>Liliopsida</taxon>
        <taxon>Poales</taxon>
        <taxon>Poaceae</taxon>
        <taxon>PACMAD clade</taxon>
        <taxon>Panicoideae</taxon>
        <taxon>Panicodae</taxon>
        <taxon>Paniceae</taxon>
        <taxon>Panicinae</taxon>
        <taxon>Panicum</taxon>
        <taxon>Panicum sect. Panicum</taxon>
    </lineage>
</organism>
<dbReference type="AlphaFoldDB" id="A0A2T7CM95"/>
<gene>
    <name evidence="1" type="ORF">GQ55_8G101200</name>
</gene>
<evidence type="ECO:0000313" key="1">
    <source>
        <dbReference type="EMBL" id="PUZ44460.1"/>
    </source>
</evidence>
<sequence>MTSFRSEASYLNHFMGSISYNLCRVIINIQLLATLTRSCFSCQKKVFPYVQIMRELISQKLKWLLKVTINIGYLCVHSLIMRNAGLCDYLQEGMLEVISI</sequence>
<dbReference type="OrthoDB" id="10541854at2759"/>
<accession>A0A2T7CM95</accession>
<name>A0A2T7CM95_9POAL</name>
<dbReference type="Proteomes" id="UP000244336">
    <property type="component" value="Chromosome 8"/>
</dbReference>
<keyword evidence="2" id="KW-1185">Reference proteome</keyword>
<proteinExistence type="predicted"/>
<dbReference type="Gramene" id="PUZ44460">
    <property type="protein sequence ID" value="PUZ44460"/>
    <property type="gene ID" value="GQ55_8G101200"/>
</dbReference>
<dbReference type="EMBL" id="CM009756">
    <property type="protein sequence ID" value="PUZ44460.1"/>
    <property type="molecule type" value="Genomic_DNA"/>
</dbReference>
<protein>
    <submittedName>
        <fullName evidence="1">Uncharacterized protein</fullName>
    </submittedName>
</protein>